<dbReference type="PROSITE" id="PS00565">
    <property type="entry name" value="ARGININOSUCCIN_SYN_2"/>
    <property type="match status" value="1"/>
</dbReference>
<dbReference type="NCBIfam" id="NF001770">
    <property type="entry name" value="PRK00509.1"/>
    <property type="match status" value="1"/>
</dbReference>
<protein>
    <recommendedName>
        <fullName evidence="5">Argininosuccinate synthase</fullName>
        <ecNumber evidence="4">6.3.4.5</ecNumber>
    </recommendedName>
    <alternativeName>
        <fullName evidence="12">Citrulline--aspartate ligase</fullName>
    </alternativeName>
</protein>
<sequence>MAETVVLAYSGGLDTSVILVWLIEKGYDVIAFMANIGQDDDFTAATSKAKSLGARKVIIEDLRLQFVEDYIWPAVQAGAIYEDRYLLGTSLARPCIAKALISVAVQEKASYVSHGATGKGNDQVRFELSCYALCPDIKIIAPWRLKEFYERFPGRQDLIKYAQEKNIPVPVTPSSPWSMDANLMHISYESGILEDPWTSPPTDLYKMTKDPLESPDKPSLIDIEFKEGIPVKVTNLSDNVEKYSSLHLYLYLNELGGLHGIGRIDIVENRFIGIKSRGVYETPAGTIIHAAHTDLEIFVLDKEVYRIKKYLSMKFSEQVYNGLWYSPESIYTQSCLKLSQKNVNGTVRVLLYKGSVQILARKSPTSTYNQELASMDFPGDFSPIDSEGFIKVHALRVKEYFRAKLE</sequence>
<dbReference type="GO" id="GO:0005737">
    <property type="term" value="C:cytoplasm"/>
    <property type="evidence" value="ECO:0007669"/>
    <property type="project" value="TreeGrafter"/>
</dbReference>
<comment type="subunit">
    <text evidence="3">Homotetramer.</text>
</comment>
<keyword evidence="11" id="KW-0067">ATP-binding</keyword>
<dbReference type="Gene3D" id="3.90.1260.10">
    <property type="entry name" value="Argininosuccinate synthetase, chain A, domain 2"/>
    <property type="match status" value="1"/>
</dbReference>
<evidence type="ECO:0000259" key="14">
    <source>
        <dbReference type="Pfam" id="PF00764"/>
    </source>
</evidence>
<keyword evidence="9" id="KW-0028">Amino-acid biosynthesis</keyword>
<evidence type="ECO:0000256" key="7">
    <source>
        <dbReference type="ARBA" id="ARBA00022571"/>
    </source>
</evidence>
<dbReference type="FunFam" id="3.90.1260.10:FF:000003">
    <property type="entry name" value="Argininosuccinate synthase"/>
    <property type="match status" value="1"/>
</dbReference>
<evidence type="ECO:0000313" key="16">
    <source>
        <dbReference type="EMBL" id="KAG8187009.1"/>
    </source>
</evidence>
<dbReference type="InterPro" id="IPR048268">
    <property type="entry name" value="Arginosuc_syn_C"/>
</dbReference>
<evidence type="ECO:0000256" key="8">
    <source>
        <dbReference type="ARBA" id="ARBA00022598"/>
    </source>
</evidence>
<dbReference type="InterPro" id="IPR023434">
    <property type="entry name" value="Arginosuc_synth_type_1_subfam"/>
</dbReference>
<evidence type="ECO:0000256" key="9">
    <source>
        <dbReference type="ARBA" id="ARBA00022605"/>
    </source>
</evidence>
<dbReference type="CDD" id="cd01999">
    <property type="entry name" value="ASS"/>
    <property type="match status" value="1"/>
</dbReference>
<comment type="pathway">
    <text evidence="2">Nitrogen metabolism; urea cycle; (N(omega)-L-arginino)succinate from L-aspartate and L-citrulline: step 1/1.</text>
</comment>
<evidence type="ECO:0000256" key="10">
    <source>
        <dbReference type="ARBA" id="ARBA00022741"/>
    </source>
</evidence>
<keyword evidence="6" id="KW-0835">Urea cycle</keyword>
<dbReference type="SUPFAM" id="SSF69864">
    <property type="entry name" value="Argininosuccinate synthetase, C-terminal domain"/>
    <property type="match status" value="1"/>
</dbReference>
<dbReference type="FunFam" id="3.40.50.620:FF:000019">
    <property type="entry name" value="Argininosuccinate synthase"/>
    <property type="match status" value="1"/>
</dbReference>
<feature type="domain" description="Arginosuccinate synthase-like N-terminal" evidence="14">
    <location>
        <begin position="5"/>
        <end position="168"/>
    </location>
</feature>
<evidence type="ECO:0000256" key="13">
    <source>
        <dbReference type="ARBA" id="ARBA00049077"/>
    </source>
</evidence>
<evidence type="ECO:0000256" key="6">
    <source>
        <dbReference type="ARBA" id="ARBA00022436"/>
    </source>
</evidence>
<dbReference type="InterPro" id="IPR001518">
    <property type="entry name" value="Arginosuc_synth"/>
</dbReference>
<gene>
    <name evidence="16" type="ORF">JTE90_005778</name>
</gene>
<dbReference type="Proteomes" id="UP000827092">
    <property type="component" value="Unassembled WGS sequence"/>
</dbReference>
<dbReference type="GO" id="GO:0000050">
    <property type="term" value="P:urea cycle"/>
    <property type="evidence" value="ECO:0007669"/>
    <property type="project" value="UniProtKB-KW"/>
</dbReference>
<dbReference type="InterPro" id="IPR048267">
    <property type="entry name" value="Arginosuc_syn_N"/>
</dbReference>
<organism evidence="16 17">
    <name type="scientific">Oedothorax gibbosus</name>
    <dbReference type="NCBI Taxonomy" id="931172"/>
    <lineage>
        <taxon>Eukaryota</taxon>
        <taxon>Metazoa</taxon>
        <taxon>Ecdysozoa</taxon>
        <taxon>Arthropoda</taxon>
        <taxon>Chelicerata</taxon>
        <taxon>Arachnida</taxon>
        <taxon>Araneae</taxon>
        <taxon>Araneomorphae</taxon>
        <taxon>Entelegynae</taxon>
        <taxon>Araneoidea</taxon>
        <taxon>Linyphiidae</taxon>
        <taxon>Erigoninae</taxon>
        <taxon>Oedothorax</taxon>
    </lineage>
</organism>
<dbReference type="GO" id="GO:0004055">
    <property type="term" value="F:argininosuccinate synthase activity"/>
    <property type="evidence" value="ECO:0007669"/>
    <property type="project" value="UniProtKB-EC"/>
</dbReference>
<dbReference type="GO" id="GO:0006526">
    <property type="term" value="P:L-arginine biosynthetic process"/>
    <property type="evidence" value="ECO:0007669"/>
    <property type="project" value="UniProtKB-KW"/>
</dbReference>
<dbReference type="GO" id="GO:0005524">
    <property type="term" value="F:ATP binding"/>
    <property type="evidence" value="ECO:0007669"/>
    <property type="project" value="UniProtKB-KW"/>
</dbReference>
<dbReference type="AlphaFoldDB" id="A0AAV6USD2"/>
<evidence type="ECO:0000259" key="15">
    <source>
        <dbReference type="Pfam" id="PF20979"/>
    </source>
</evidence>
<comment type="catalytic activity">
    <reaction evidence="13">
        <text>L-citrulline + L-aspartate + ATP = 2-(N(omega)-L-arginino)succinate + AMP + diphosphate + H(+)</text>
        <dbReference type="Rhea" id="RHEA:10932"/>
        <dbReference type="ChEBI" id="CHEBI:15378"/>
        <dbReference type="ChEBI" id="CHEBI:29991"/>
        <dbReference type="ChEBI" id="CHEBI:30616"/>
        <dbReference type="ChEBI" id="CHEBI:33019"/>
        <dbReference type="ChEBI" id="CHEBI:57472"/>
        <dbReference type="ChEBI" id="CHEBI:57743"/>
        <dbReference type="ChEBI" id="CHEBI:456215"/>
        <dbReference type="EC" id="6.3.4.5"/>
    </reaction>
</comment>
<dbReference type="EMBL" id="JAFNEN010000282">
    <property type="protein sequence ID" value="KAG8187009.1"/>
    <property type="molecule type" value="Genomic_DNA"/>
</dbReference>
<dbReference type="InterPro" id="IPR024074">
    <property type="entry name" value="AS_cat/multimer_dom_body"/>
</dbReference>
<evidence type="ECO:0000256" key="12">
    <source>
        <dbReference type="ARBA" id="ARBA00029916"/>
    </source>
</evidence>
<evidence type="ECO:0000256" key="5">
    <source>
        <dbReference type="ARBA" id="ARBA00014810"/>
    </source>
</evidence>
<keyword evidence="8" id="KW-0436">Ligase</keyword>
<keyword evidence="7" id="KW-0055">Arginine biosynthesis</keyword>
<dbReference type="InterPro" id="IPR014729">
    <property type="entry name" value="Rossmann-like_a/b/a_fold"/>
</dbReference>
<dbReference type="Pfam" id="PF20979">
    <property type="entry name" value="Arginosuc_syn_C"/>
    <property type="match status" value="1"/>
</dbReference>
<feature type="domain" description="Arginosuccinate synthase C-terminal" evidence="15">
    <location>
        <begin position="177"/>
        <end position="400"/>
    </location>
</feature>
<dbReference type="PANTHER" id="PTHR11587:SF2">
    <property type="entry name" value="ARGININOSUCCINATE SYNTHASE"/>
    <property type="match status" value="1"/>
</dbReference>
<keyword evidence="10" id="KW-0547">Nucleotide-binding</keyword>
<evidence type="ECO:0000256" key="3">
    <source>
        <dbReference type="ARBA" id="ARBA00011881"/>
    </source>
</evidence>
<dbReference type="HAMAP" id="MF_00005">
    <property type="entry name" value="Arg_succ_synth_type1"/>
    <property type="match status" value="1"/>
</dbReference>
<dbReference type="GO" id="GO:0000053">
    <property type="term" value="P:argininosuccinate metabolic process"/>
    <property type="evidence" value="ECO:0007669"/>
    <property type="project" value="TreeGrafter"/>
</dbReference>
<evidence type="ECO:0000256" key="1">
    <source>
        <dbReference type="ARBA" id="ARBA00004967"/>
    </source>
</evidence>
<proteinExistence type="inferred from homology"/>
<dbReference type="NCBIfam" id="TIGR00032">
    <property type="entry name" value="argG"/>
    <property type="match status" value="1"/>
</dbReference>
<dbReference type="EC" id="6.3.4.5" evidence="4"/>
<evidence type="ECO:0000256" key="11">
    <source>
        <dbReference type="ARBA" id="ARBA00022840"/>
    </source>
</evidence>
<dbReference type="InterPro" id="IPR018223">
    <property type="entry name" value="Arginosuc_synth_CS"/>
</dbReference>
<dbReference type="SUPFAM" id="SSF52402">
    <property type="entry name" value="Adenine nucleotide alpha hydrolases-like"/>
    <property type="match status" value="1"/>
</dbReference>
<dbReference type="Gene3D" id="3.40.50.620">
    <property type="entry name" value="HUPs"/>
    <property type="match status" value="1"/>
</dbReference>
<evidence type="ECO:0000256" key="4">
    <source>
        <dbReference type="ARBA" id="ARBA00012286"/>
    </source>
</evidence>
<comment type="caution">
    <text evidence="16">The sequence shown here is derived from an EMBL/GenBank/DDBJ whole genome shotgun (WGS) entry which is preliminary data.</text>
</comment>
<reference evidence="16 17" key="1">
    <citation type="journal article" date="2022" name="Nat. Ecol. Evol.">
        <title>A masculinizing supergene underlies an exaggerated male reproductive morph in a spider.</title>
        <authorList>
            <person name="Hendrickx F."/>
            <person name="De Corte Z."/>
            <person name="Sonet G."/>
            <person name="Van Belleghem S.M."/>
            <person name="Kostlbacher S."/>
            <person name="Vangestel C."/>
        </authorList>
    </citation>
    <scope>NUCLEOTIDE SEQUENCE [LARGE SCALE GENOMIC DNA]</scope>
    <source>
        <strain evidence="16">W744_W776</strain>
    </source>
</reference>
<accession>A0AAV6USD2</accession>
<dbReference type="PROSITE" id="PS00564">
    <property type="entry name" value="ARGININOSUCCIN_SYN_1"/>
    <property type="match status" value="1"/>
</dbReference>
<evidence type="ECO:0000313" key="17">
    <source>
        <dbReference type="Proteomes" id="UP000827092"/>
    </source>
</evidence>
<evidence type="ECO:0000256" key="2">
    <source>
        <dbReference type="ARBA" id="ARBA00005154"/>
    </source>
</evidence>
<dbReference type="PANTHER" id="PTHR11587">
    <property type="entry name" value="ARGININOSUCCINATE SYNTHASE"/>
    <property type="match status" value="1"/>
</dbReference>
<keyword evidence="17" id="KW-1185">Reference proteome</keyword>
<dbReference type="Pfam" id="PF00764">
    <property type="entry name" value="Arginosuc_synth"/>
    <property type="match status" value="1"/>
</dbReference>
<name>A0AAV6USD2_9ARAC</name>
<comment type="pathway">
    <text evidence="1">Amino-acid biosynthesis; L-arginine biosynthesis; L-arginine from L-ornithine and carbamoyl phosphate: step 2/3.</text>
</comment>